<feature type="compositionally biased region" description="Basic and acidic residues" evidence="1">
    <location>
        <begin position="295"/>
        <end position="318"/>
    </location>
</feature>
<name>A0A4R7Z220_9FIRM</name>
<evidence type="ECO:0000259" key="2">
    <source>
        <dbReference type="Pfam" id="PF01882"/>
    </source>
</evidence>
<organism evidence="3 4">
    <name type="scientific">Halanaerobium saccharolyticum</name>
    <dbReference type="NCBI Taxonomy" id="43595"/>
    <lineage>
        <taxon>Bacteria</taxon>
        <taxon>Bacillati</taxon>
        <taxon>Bacillota</taxon>
        <taxon>Clostridia</taxon>
        <taxon>Halanaerobiales</taxon>
        <taxon>Halanaerobiaceae</taxon>
        <taxon>Halanaerobium</taxon>
    </lineage>
</organism>
<gene>
    <name evidence="3" type="ORF">C8C77_11445</name>
</gene>
<dbReference type="RefSeq" id="WP_111570891.1">
    <property type="nucleotide sequence ID" value="NZ_QLME01000001.1"/>
</dbReference>
<accession>A0A4R7Z220</accession>
<dbReference type="PANTHER" id="PTHR34351:SF2">
    <property type="entry name" value="DUF58 DOMAIN-CONTAINING PROTEIN"/>
    <property type="match status" value="1"/>
</dbReference>
<feature type="domain" description="DUF58" evidence="2">
    <location>
        <begin position="189"/>
        <end position="264"/>
    </location>
</feature>
<sequence>MINFLALGLVTYLGGAVLQRTILFKLAYFFLLFHFIIKYYHYNISKNLKISHQLKNDHLFFNEQIETIIEVENNSFLPILWLKLEEFLPGELSTLEEQHLSYFKAGEKKEWRFQLRAKKRGLYKIGPLRWEMGDFLGYELTKGELEELEVYIYPKIMDLEELGLASRIPFGNSKWPQPIYKDPYRNAGIREYQPSDRLNKIHWKATAKTGELKSRKNESTVSIDTALVLNMSQNDYGLKFLERKTELAVTAAASMAYYLNRAGHSYKFLSNAVIEGRDKQEFNAYQAQIAENEAAEGKQDSTAKAEANSKLELDKSDQEQQDQQNSAAEISADFESYLKLPSGSGDAHLQELLELLARAEISKADNFLNLLTEELDLGWGGTLIIFTEKDDQELMQVVQNLLRRGYNIKIMIMGDELVHREYQHKPYTAPLSIHHLRRERDLNESKRI</sequence>
<reference evidence="3 4" key="1">
    <citation type="submission" date="2019-03" db="EMBL/GenBank/DDBJ databases">
        <title>Subsurface microbial communities from deep shales in Ohio and West Virginia, USA.</title>
        <authorList>
            <person name="Wrighton K."/>
        </authorList>
    </citation>
    <scope>NUCLEOTIDE SEQUENCE [LARGE SCALE GENOMIC DNA]</scope>
    <source>
        <strain evidence="3 4">MSL9.2</strain>
    </source>
</reference>
<dbReference type="Pfam" id="PF01882">
    <property type="entry name" value="DUF58"/>
    <property type="match status" value="1"/>
</dbReference>
<dbReference type="InterPro" id="IPR002881">
    <property type="entry name" value="DUF58"/>
</dbReference>
<dbReference type="OrthoDB" id="9789943at2"/>
<evidence type="ECO:0000256" key="1">
    <source>
        <dbReference type="SAM" id="MobiDB-lite"/>
    </source>
</evidence>
<feature type="region of interest" description="Disordered" evidence="1">
    <location>
        <begin position="293"/>
        <end position="327"/>
    </location>
</feature>
<evidence type="ECO:0000313" key="3">
    <source>
        <dbReference type="EMBL" id="TDW02956.1"/>
    </source>
</evidence>
<evidence type="ECO:0000313" key="4">
    <source>
        <dbReference type="Proteomes" id="UP000294697"/>
    </source>
</evidence>
<dbReference type="EMBL" id="SODA01000014">
    <property type="protein sequence ID" value="TDW02956.1"/>
    <property type="molecule type" value="Genomic_DNA"/>
</dbReference>
<dbReference type="PANTHER" id="PTHR34351">
    <property type="entry name" value="SLR1927 PROTEIN-RELATED"/>
    <property type="match status" value="1"/>
</dbReference>
<dbReference type="AlphaFoldDB" id="A0A4R7Z220"/>
<protein>
    <submittedName>
        <fullName evidence="3">Uncharacterized protein DUF58</fullName>
    </submittedName>
</protein>
<dbReference type="Proteomes" id="UP000294697">
    <property type="component" value="Unassembled WGS sequence"/>
</dbReference>
<comment type="caution">
    <text evidence="3">The sequence shown here is derived from an EMBL/GenBank/DDBJ whole genome shotgun (WGS) entry which is preliminary data.</text>
</comment>
<proteinExistence type="predicted"/>